<dbReference type="InterPro" id="IPR037407">
    <property type="entry name" value="MLP_fam"/>
</dbReference>
<feature type="domain" description="MbtH-like" evidence="1">
    <location>
        <begin position="3"/>
        <end position="53"/>
    </location>
</feature>
<dbReference type="PANTHER" id="PTHR38444:SF1">
    <property type="entry name" value="ENTEROBACTIN BIOSYNTHESIS PROTEIN YBDZ"/>
    <property type="match status" value="1"/>
</dbReference>
<dbReference type="InterPro" id="IPR005153">
    <property type="entry name" value="MbtH-like_dom"/>
</dbReference>
<comment type="caution">
    <text evidence="2">The sequence shown here is derived from an EMBL/GenBank/DDBJ whole genome shotgun (WGS) entry which is preliminary data.</text>
</comment>
<dbReference type="Proteomes" id="UP000033551">
    <property type="component" value="Unassembled WGS sequence"/>
</dbReference>
<dbReference type="SMART" id="SM00923">
    <property type="entry name" value="MbtH"/>
    <property type="match status" value="1"/>
</dbReference>
<reference evidence="2 3" key="1">
    <citation type="submission" date="2015-02" db="EMBL/GenBank/DDBJ databases">
        <authorList>
            <person name="Ju K.-S."/>
            <person name="Doroghazi J.R."/>
            <person name="Metcalf W."/>
        </authorList>
    </citation>
    <scope>NUCLEOTIDE SEQUENCE [LARGE SCALE GENOMIC DNA]</scope>
    <source>
        <strain evidence="2 3">NRRL ISP-5550</strain>
    </source>
</reference>
<evidence type="ECO:0000259" key="1">
    <source>
        <dbReference type="SMART" id="SM00923"/>
    </source>
</evidence>
<gene>
    <name evidence="2" type="ORF">VR44_14900</name>
</gene>
<dbReference type="GO" id="GO:0005829">
    <property type="term" value="C:cytosol"/>
    <property type="evidence" value="ECO:0007669"/>
    <property type="project" value="TreeGrafter"/>
</dbReference>
<keyword evidence="3" id="KW-1185">Reference proteome</keyword>
<dbReference type="InterPro" id="IPR038020">
    <property type="entry name" value="MbtH-like_sf"/>
</dbReference>
<evidence type="ECO:0000313" key="2">
    <source>
        <dbReference type="EMBL" id="KJY32935.1"/>
    </source>
</evidence>
<protein>
    <recommendedName>
        <fullName evidence="1">MbtH-like domain-containing protein</fullName>
    </recommendedName>
</protein>
<dbReference type="GO" id="GO:0019290">
    <property type="term" value="P:siderophore biosynthetic process"/>
    <property type="evidence" value="ECO:0007669"/>
    <property type="project" value="TreeGrafter"/>
</dbReference>
<dbReference type="PANTHER" id="PTHR38444">
    <property type="entry name" value="ENTEROBACTIN BIOSYNTHESIS PROTEIN YBDZ"/>
    <property type="match status" value="1"/>
</dbReference>
<dbReference type="OrthoDB" id="7584480at2"/>
<sequence>MSNPFENDNASYVVVRNDELQHSLWPATHPVPAGWTVVHGPDGRQACLDHVERVWTDMRPASLVAALAGNAPRG</sequence>
<dbReference type="RefSeq" id="WP_045947960.1">
    <property type="nucleotide sequence ID" value="NZ_JZWV01000382.1"/>
</dbReference>
<dbReference type="SUPFAM" id="SSF160582">
    <property type="entry name" value="MbtH-like"/>
    <property type="match status" value="1"/>
</dbReference>
<dbReference type="EMBL" id="JZWV01000382">
    <property type="protein sequence ID" value="KJY32935.1"/>
    <property type="molecule type" value="Genomic_DNA"/>
</dbReference>
<dbReference type="Pfam" id="PF03621">
    <property type="entry name" value="MbtH"/>
    <property type="match status" value="1"/>
</dbReference>
<dbReference type="AlphaFoldDB" id="A0A0F4JFH2"/>
<accession>A0A0F4JFH2</accession>
<proteinExistence type="predicted"/>
<name>A0A0F4JFH2_9ACTN</name>
<dbReference type="PATRIC" id="fig|68223.7.peg.7396"/>
<organism evidence="2 3">
    <name type="scientific">Streptomyces katrae</name>
    <dbReference type="NCBI Taxonomy" id="68223"/>
    <lineage>
        <taxon>Bacteria</taxon>
        <taxon>Bacillati</taxon>
        <taxon>Actinomycetota</taxon>
        <taxon>Actinomycetes</taxon>
        <taxon>Kitasatosporales</taxon>
        <taxon>Streptomycetaceae</taxon>
        <taxon>Streptomyces</taxon>
    </lineage>
</organism>
<dbReference type="Gene3D" id="3.90.820.10">
    <property type="entry name" value="Structural Genomics, Unknown Function 30-nov-00 1gh9 Mol_id"/>
    <property type="match status" value="1"/>
</dbReference>
<evidence type="ECO:0000313" key="3">
    <source>
        <dbReference type="Proteomes" id="UP000033551"/>
    </source>
</evidence>